<dbReference type="RefSeq" id="WP_258809792.1">
    <property type="nucleotide sequence ID" value="NZ_JANUGU010000001.1"/>
</dbReference>
<keyword evidence="1" id="KW-0472">Membrane</keyword>
<dbReference type="InterPro" id="IPR004155">
    <property type="entry name" value="PBS_lyase_HEAT"/>
</dbReference>
<proteinExistence type="predicted"/>
<dbReference type="InterPro" id="IPR011989">
    <property type="entry name" value="ARM-like"/>
</dbReference>
<dbReference type="Proteomes" id="UP001204621">
    <property type="component" value="Unassembled WGS sequence"/>
</dbReference>
<evidence type="ECO:0000256" key="1">
    <source>
        <dbReference type="SAM" id="Phobius"/>
    </source>
</evidence>
<protein>
    <submittedName>
        <fullName evidence="2">HEAT repeat domain-containing protein</fullName>
    </submittedName>
</protein>
<accession>A0ABT2CRK5</accession>
<evidence type="ECO:0000313" key="2">
    <source>
        <dbReference type="EMBL" id="MCS0656609.1"/>
    </source>
</evidence>
<gene>
    <name evidence="2" type="ORF">NX778_00825</name>
</gene>
<dbReference type="EMBL" id="JANUGU010000001">
    <property type="protein sequence ID" value="MCS0656609.1"/>
    <property type="molecule type" value="Genomic_DNA"/>
</dbReference>
<feature type="transmembrane region" description="Helical" evidence="1">
    <location>
        <begin position="12"/>
        <end position="31"/>
    </location>
</feature>
<dbReference type="SMART" id="SM00567">
    <property type="entry name" value="EZ_HEAT"/>
    <property type="match status" value="2"/>
</dbReference>
<keyword evidence="3" id="KW-1185">Reference proteome</keyword>
<organism evidence="2 3">
    <name type="scientific">Massilia terrae</name>
    <dbReference type="NCBI Taxonomy" id="1811224"/>
    <lineage>
        <taxon>Bacteria</taxon>
        <taxon>Pseudomonadati</taxon>
        <taxon>Pseudomonadota</taxon>
        <taxon>Betaproteobacteria</taxon>
        <taxon>Burkholderiales</taxon>
        <taxon>Oxalobacteraceae</taxon>
        <taxon>Telluria group</taxon>
        <taxon>Massilia</taxon>
    </lineage>
</organism>
<dbReference type="SUPFAM" id="SSF48371">
    <property type="entry name" value="ARM repeat"/>
    <property type="match status" value="1"/>
</dbReference>
<keyword evidence="1" id="KW-0812">Transmembrane</keyword>
<evidence type="ECO:0000313" key="3">
    <source>
        <dbReference type="Proteomes" id="UP001204621"/>
    </source>
</evidence>
<comment type="caution">
    <text evidence="2">The sequence shown here is derived from an EMBL/GenBank/DDBJ whole genome shotgun (WGS) entry which is preliminary data.</text>
</comment>
<keyword evidence="1" id="KW-1133">Transmembrane helix</keyword>
<name>A0ABT2CRK5_9BURK</name>
<sequence length="346" mass="37795">MPTLPDPIVAAAFWTGVAALLLTLVLSLQIVRLRVALRRGERIEQGAIDKWRPVLHAAIVGEQPPLPAMARRERLPFLKLWVHLQRSLRGEARDALNAIARQLGMDSSARAMLGGPRTEQMLAALTLGYLRDQQAWSQLQALSELPDRALALTAAWALIHIDPQAAAERIMPQFVDNEDWALPHVAGMLQEASAPAAQVLARLLPALPDARLPRALRMAEALRMQLPPAVLERALASEDIAVVVAALRGVALPDALESVRRLLGHAHWQVRVQAARALGRIGAPGDIEALAQLLADPEWWVRYRAAQSLVELANLYGEPVGAVRARLSDRFATDMLAQVMAEKGQA</sequence>
<dbReference type="Gene3D" id="1.25.10.10">
    <property type="entry name" value="Leucine-rich Repeat Variant"/>
    <property type="match status" value="1"/>
</dbReference>
<reference evidence="2 3" key="1">
    <citation type="submission" date="2022-08" db="EMBL/GenBank/DDBJ databases">
        <title>Reclassification of Massilia species as members of the genera Telluria, Duganella, Pseudoduganella, Mokoshia gen. nov. and Zemynaea gen. nov. using orthogonal and non-orthogonal genome-based approaches.</title>
        <authorList>
            <person name="Bowman J.P."/>
        </authorList>
    </citation>
    <scope>NUCLEOTIDE SEQUENCE [LARGE SCALE GENOMIC DNA]</scope>
    <source>
        <strain evidence="2 3">JCM 31606</strain>
    </source>
</reference>
<dbReference type="Pfam" id="PF13646">
    <property type="entry name" value="HEAT_2"/>
    <property type="match status" value="1"/>
</dbReference>
<dbReference type="InterPro" id="IPR016024">
    <property type="entry name" value="ARM-type_fold"/>
</dbReference>